<reference evidence="3" key="4">
    <citation type="submission" date="2025-05" db="UniProtKB">
        <authorList>
            <consortium name="EnsemblFungi"/>
        </authorList>
    </citation>
    <scope>IDENTIFICATION</scope>
    <source>
        <strain evidence="3">isolate 1-1 / race 1 (BBBD)</strain>
    </source>
</reference>
<name>A0A180G6G7_PUCT1</name>
<dbReference type="EnsemblFungi" id="PTTG_29120-t43_1">
    <property type="protein sequence ID" value="PTTG_29120-t43_1-p1"/>
    <property type="gene ID" value="PTTG_29120"/>
</dbReference>
<reference evidence="2" key="2">
    <citation type="submission" date="2016-05" db="EMBL/GenBank/DDBJ databases">
        <title>Comparative analysis highlights variable genome content of wheat rusts and divergence of the mating loci.</title>
        <authorList>
            <person name="Cuomo C.A."/>
            <person name="Bakkeren G."/>
            <person name="Szabo L."/>
            <person name="Khalil H."/>
            <person name="Joly D."/>
            <person name="Goldberg J."/>
            <person name="Young S."/>
            <person name="Zeng Q."/>
            <person name="Fellers J."/>
        </authorList>
    </citation>
    <scope>NUCLEOTIDE SEQUENCE [LARGE SCALE GENOMIC DNA]</scope>
    <source>
        <strain evidence="2">1-1 BBBD Race 1</strain>
    </source>
</reference>
<reference evidence="2" key="1">
    <citation type="submission" date="2009-11" db="EMBL/GenBank/DDBJ databases">
        <authorList>
            <consortium name="The Broad Institute Genome Sequencing Platform"/>
            <person name="Ward D."/>
            <person name="Feldgarden M."/>
            <person name="Earl A."/>
            <person name="Young S.K."/>
            <person name="Zeng Q."/>
            <person name="Koehrsen M."/>
            <person name="Alvarado L."/>
            <person name="Berlin A."/>
            <person name="Bochicchio J."/>
            <person name="Borenstein D."/>
            <person name="Chapman S.B."/>
            <person name="Chen Z."/>
            <person name="Engels R."/>
            <person name="Freedman E."/>
            <person name="Gellesch M."/>
            <person name="Goldberg J."/>
            <person name="Griggs A."/>
            <person name="Gujja S."/>
            <person name="Heilman E."/>
            <person name="Heiman D."/>
            <person name="Hepburn T."/>
            <person name="Howarth C."/>
            <person name="Jen D."/>
            <person name="Larson L."/>
            <person name="Lewis B."/>
            <person name="Mehta T."/>
            <person name="Park D."/>
            <person name="Pearson M."/>
            <person name="Roberts A."/>
            <person name="Saif S."/>
            <person name="Shea T."/>
            <person name="Shenoy N."/>
            <person name="Sisk P."/>
            <person name="Stolte C."/>
            <person name="Sykes S."/>
            <person name="Thomson T."/>
            <person name="Walk T."/>
            <person name="White J."/>
            <person name="Yandava C."/>
            <person name="Izard J."/>
            <person name="Baranova O.V."/>
            <person name="Blanton J.M."/>
            <person name="Tanner A.C."/>
            <person name="Dewhirst F.E."/>
            <person name="Haas B."/>
            <person name="Nusbaum C."/>
            <person name="Birren B."/>
        </authorList>
    </citation>
    <scope>NUCLEOTIDE SEQUENCE [LARGE SCALE GENOMIC DNA]</scope>
    <source>
        <strain evidence="2">1-1 BBBD Race 1</strain>
    </source>
</reference>
<feature type="region of interest" description="Disordered" evidence="1">
    <location>
        <begin position="431"/>
        <end position="463"/>
    </location>
</feature>
<sequence>MAYLEEEDRSEDKDESVDSKTKASLEEEEWIPMSQDKLNSSQVKHGGTETRVKAYGLPCAALKRDQLLILCAAFAEQQRPSGTQSGQRFRDVAPTVPSSSSDDAHAGEAESSDRFDDDNGFYHLSCQSMHRRTAAEIDALKKSQQLTISQIDEALRAVEQIRLDLNTTKDSGPRRKTRRKSQVPSTIERFGLRELIRKHCAVLLGWSQKKKKFPRPATEGEKSEWGQPLISSLGHKPNPYVHEAATPQQVRLIKEIMQQAGVRRFAPNFLEPPNSPNNKLLWDLAVDTFAELMECGEYVDIDVSLQDHQIIGSELRKYVQETLARRYKKENIWPQDKQTSHTNTQKRKSCRLHLVETRLGTAADIGGLECLYPVIKAATSKDETDYEEAPLKNRKRGRKHCNILAVPWRSSKITQIFVKLDDISAYKKQAGFAKPSGPQPCVRQRGENPTSGSVQSSPNLPANVYGMRLSKQHHSLQPGLPCDLKNILRRMPLVPNSQTS</sequence>
<reference evidence="3 4" key="3">
    <citation type="journal article" date="2017" name="G3 (Bethesda)">
        <title>Comparative analysis highlights variable genome content of wheat rusts and divergence of the mating loci.</title>
        <authorList>
            <person name="Cuomo C.A."/>
            <person name="Bakkeren G."/>
            <person name="Khalil H.B."/>
            <person name="Panwar V."/>
            <person name="Joly D."/>
            <person name="Linning R."/>
            <person name="Sakthikumar S."/>
            <person name="Song X."/>
            <person name="Adiconis X."/>
            <person name="Fan L."/>
            <person name="Goldberg J.M."/>
            <person name="Levin J.Z."/>
            <person name="Young S."/>
            <person name="Zeng Q."/>
            <person name="Anikster Y."/>
            <person name="Bruce M."/>
            <person name="Wang M."/>
            <person name="Yin C."/>
            <person name="McCallum B."/>
            <person name="Szabo L.J."/>
            <person name="Hulbert S."/>
            <person name="Chen X."/>
            <person name="Fellers J.P."/>
        </authorList>
    </citation>
    <scope>NUCLEOTIDE SEQUENCE</scope>
    <source>
        <strain evidence="3">isolate 1-1 / race 1 (BBBD)</strain>
        <strain evidence="4">Isolate 1-1 / race 1 (BBBD)</strain>
    </source>
</reference>
<keyword evidence="4" id="KW-1185">Reference proteome</keyword>
<dbReference type="AlphaFoldDB" id="A0A180G6G7"/>
<accession>A0A180G6G7</accession>
<gene>
    <name evidence="2" type="ORF">PTTG_29120</name>
</gene>
<feature type="region of interest" description="Disordered" evidence="1">
    <location>
        <begin position="80"/>
        <end position="116"/>
    </location>
</feature>
<dbReference type="VEuPathDB" id="FungiDB:PTTG_29120"/>
<feature type="region of interest" description="Disordered" evidence="1">
    <location>
        <begin position="1"/>
        <end position="47"/>
    </location>
</feature>
<proteinExistence type="predicted"/>
<organism evidence="2">
    <name type="scientific">Puccinia triticina (isolate 1-1 / race 1 (BBBD))</name>
    <name type="common">Brown leaf rust fungus</name>
    <dbReference type="NCBI Taxonomy" id="630390"/>
    <lineage>
        <taxon>Eukaryota</taxon>
        <taxon>Fungi</taxon>
        <taxon>Dikarya</taxon>
        <taxon>Basidiomycota</taxon>
        <taxon>Pucciniomycotina</taxon>
        <taxon>Pucciniomycetes</taxon>
        <taxon>Pucciniales</taxon>
        <taxon>Pucciniaceae</taxon>
        <taxon>Puccinia</taxon>
    </lineage>
</organism>
<evidence type="ECO:0000313" key="3">
    <source>
        <dbReference type="EnsemblFungi" id="PTTG_29120-t43_1-p1"/>
    </source>
</evidence>
<protein>
    <submittedName>
        <fullName evidence="2 3">Uncharacterized protein</fullName>
    </submittedName>
</protein>
<dbReference type="OrthoDB" id="2506573at2759"/>
<dbReference type="EMBL" id="ADAS02000199">
    <property type="protein sequence ID" value="OAV88200.1"/>
    <property type="molecule type" value="Genomic_DNA"/>
</dbReference>
<evidence type="ECO:0000313" key="4">
    <source>
        <dbReference type="Proteomes" id="UP000005240"/>
    </source>
</evidence>
<evidence type="ECO:0000313" key="2">
    <source>
        <dbReference type="EMBL" id="OAV88200.1"/>
    </source>
</evidence>
<feature type="compositionally biased region" description="Basic and acidic residues" evidence="1">
    <location>
        <begin position="10"/>
        <end position="25"/>
    </location>
</feature>
<feature type="compositionally biased region" description="Polar residues" evidence="1">
    <location>
        <begin position="447"/>
        <end position="460"/>
    </location>
</feature>
<dbReference type="Proteomes" id="UP000005240">
    <property type="component" value="Unassembled WGS sequence"/>
</dbReference>
<feature type="compositionally biased region" description="Basic and acidic residues" evidence="1">
    <location>
        <begin position="102"/>
        <end position="114"/>
    </location>
</feature>
<evidence type="ECO:0000256" key="1">
    <source>
        <dbReference type="SAM" id="MobiDB-lite"/>
    </source>
</evidence>